<dbReference type="SMART" id="SM00235">
    <property type="entry name" value="ZnMc"/>
    <property type="match status" value="1"/>
</dbReference>
<reference evidence="16" key="1">
    <citation type="journal article" date="2002" name="Science">
        <title>The draft genome of Ciona intestinalis: insights into chordate and vertebrate origins.</title>
        <authorList>
            <person name="Dehal P."/>
            <person name="Satou Y."/>
            <person name="Campbell R.K."/>
            <person name="Chapman J."/>
            <person name="Degnan B."/>
            <person name="De Tomaso A."/>
            <person name="Davidson B."/>
            <person name="Di Gregorio A."/>
            <person name="Gelpke M."/>
            <person name="Goodstein D.M."/>
            <person name="Harafuji N."/>
            <person name="Hastings K.E."/>
            <person name="Ho I."/>
            <person name="Hotta K."/>
            <person name="Huang W."/>
            <person name="Kawashima T."/>
            <person name="Lemaire P."/>
            <person name="Martinez D."/>
            <person name="Meinertzhagen I.A."/>
            <person name="Necula S."/>
            <person name="Nonaka M."/>
            <person name="Putnam N."/>
            <person name="Rash S."/>
            <person name="Saiga H."/>
            <person name="Satake M."/>
            <person name="Terry A."/>
            <person name="Yamada L."/>
            <person name="Wang H.G."/>
            <person name="Awazu S."/>
            <person name="Azumi K."/>
            <person name="Boore J."/>
            <person name="Branno M."/>
            <person name="Chin-Bow S."/>
            <person name="DeSantis R."/>
            <person name="Doyle S."/>
            <person name="Francino P."/>
            <person name="Keys D.N."/>
            <person name="Haga S."/>
            <person name="Hayashi H."/>
            <person name="Hino K."/>
            <person name="Imai K.S."/>
            <person name="Inaba K."/>
            <person name="Kano S."/>
            <person name="Kobayashi K."/>
            <person name="Kobayashi M."/>
            <person name="Lee B.I."/>
            <person name="Makabe K.W."/>
            <person name="Manohar C."/>
            <person name="Matassi G."/>
            <person name="Medina M."/>
            <person name="Mochizuki Y."/>
            <person name="Mount S."/>
            <person name="Morishita T."/>
            <person name="Miura S."/>
            <person name="Nakayama A."/>
            <person name="Nishizaka S."/>
            <person name="Nomoto H."/>
            <person name="Ohta F."/>
            <person name="Oishi K."/>
            <person name="Rigoutsos I."/>
            <person name="Sano M."/>
            <person name="Sasaki A."/>
            <person name="Sasakura Y."/>
            <person name="Shoguchi E."/>
            <person name="Shin-i T."/>
            <person name="Spagnuolo A."/>
            <person name="Stainier D."/>
            <person name="Suzuki M.M."/>
            <person name="Tassy O."/>
            <person name="Takatori N."/>
            <person name="Tokuoka M."/>
            <person name="Yagi K."/>
            <person name="Yoshizaki F."/>
            <person name="Wada S."/>
            <person name="Zhang C."/>
            <person name="Hyatt P.D."/>
            <person name="Larimer F."/>
            <person name="Detter C."/>
            <person name="Doggett N."/>
            <person name="Glavina T."/>
            <person name="Hawkins T."/>
            <person name="Richardson P."/>
            <person name="Lucas S."/>
            <person name="Kohara Y."/>
            <person name="Levine M."/>
            <person name="Satoh N."/>
            <person name="Rokhsar D.S."/>
        </authorList>
    </citation>
    <scope>NUCLEOTIDE SEQUENCE [LARGE SCALE GENOMIC DNA]</scope>
</reference>
<dbReference type="PANTHER" id="PTHR10127:SF856">
    <property type="entry name" value="METALLOENDOPEPTIDASE"/>
    <property type="match status" value="1"/>
</dbReference>
<dbReference type="Pfam" id="PF22486">
    <property type="entry name" value="MATH_2"/>
    <property type="match status" value="1"/>
</dbReference>
<comment type="cofactor">
    <cofactor evidence="10 11">
        <name>Zn(2+)</name>
        <dbReference type="ChEBI" id="CHEBI:29105"/>
    </cofactor>
    <text evidence="10 11">Binds 1 zinc ion per subunit.</text>
</comment>
<feature type="domain" description="Peptidase M12A" evidence="14">
    <location>
        <begin position="28"/>
        <end position="222"/>
    </location>
</feature>
<organism evidence="15 16">
    <name type="scientific">Ciona intestinalis</name>
    <name type="common">Transparent sea squirt</name>
    <name type="synonym">Ascidia intestinalis</name>
    <dbReference type="NCBI Taxonomy" id="7719"/>
    <lineage>
        <taxon>Eukaryota</taxon>
        <taxon>Metazoa</taxon>
        <taxon>Chordata</taxon>
        <taxon>Tunicata</taxon>
        <taxon>Ascidiacea</taxon>
        <taxon>Phlebobranchia</taxon>
        <taxon>Cionidae</taxon>
        <taxon>Ciona</taxon>
    </lineage>
</organism>
<evidence type="ECO:0000313" key="16">
    <source>
        <dbReference type="Proteomes" id="UP000008144"/>
    </source>
</evidence>
<protein>
    <recommendedName>
        <fullName evidence="11">Metalloendopeptidase</fullName>
        <ecNumber evidence="11">3.4.24.-</ecNumber>
    </recommendedName>
</protein>
<feature type="binding site" evidence="10">
    <location>
        <position position="128"/>
    </location>
    <ligand>
        <name>Zn(2+)</name>
        <dbReference type="ChEBI" id="CHEBI:29105"/>
        <note>catalytic</note>
    </ligand>
</feature>
<evidence type="ECO:0000256" key="8">
    <source>
        <dbReference type="ARBA" id="ARBA00023157"/>
    </source>
</evidence>
<dbReference type="Pfam" id="PF00629">
    <property type="entry name" value="MAM"/>
    <property type="match status" value="1"/>
</dbReference>
<feature type="binding site" evidence="10">
    <location>
        <position position="118"/>
    </location>
    <ligand>
        <name>Zn(2+)</name>
        <dbReference type="ChEBI" id="CHEBI:29105"/>
        <note>catalytic</note>
    </ligand>
</feature>
<keyword evidence="16" id="KW-1185">Reference proteome</keyword>
<dbReference type="PRINTS" id="PR00480">
    <property type="entry name" value="ASTACIN"/>
</dbReference>
<dbReference type="Gene3D" id="2.60.210.10">
    <property type="entry name" value="Apoptosis, Tumor Necrosis Factor Receptor Associated Protein 2, Chain A"/>
    <property type="match status" value="1"/>
</dbReference>
<dbReference type="SUPFAM" id="SSF55486">
    <property type="entry name" value="Metalloproteases ('zincins'), catalytic domain"/>
    <property type="match status" value="1"/>
</dbReference>
<keyword evidence="5 10" id="KW-0862">Zinc</keyword>
<evidence type="ECO:0000259" key="13">
    <source>
        <dbReference type="PROSITE" id="PS50144"/>
    </source>
</evidence>
<dbReference type="InterPro" id="IPR024079">
    <property type="entry name" value="MetalloPept_cat_dom_sf"/>
</dbReference>
<dbReference type="SUPFAM" id="SSF49899">
    <property type="entry name" value="Concanavalin A-like lectins/glucanases"/>
    <property type="match status" value="1"/>
</dbReference>
<evidence type="ECO:0000256" key="1">
    <source>
        <dbReference type="ARBA" id="ARBA00022670"/>
    </source>
</evidence>
<dbReference type="GO" id="GO:0006508">
    <property type="term" value="P:proteolysis"/>
    <property type="evidence" value="ECO:0007669"/>
    <property type="project" value="UniProtKB-KW"/>
</dbReference>
<dbReference type="InterPro" id="IPR001506">
    <property type="entry name" value="Peptidase_M12A"/>
</dbReference>
<evidence type="ECO:0000259" key="14">
    <source>
        <dbReference type="PROSITE" id="PS51864"/>
    </source>
</evidence>
<dbReference type="HOGENOM" id="CLU_021966_0_0_1"/>
<evidence type="ECO:0000256" key="4">
    <source>
        <dbReference type="ARBA" id="ARBA00022801"/>
    </source>
</evidence>
<feature type="binding site" evidence="10">
    <location>
        <position position="122"/>
    </location>
    <ligand>
        <name>Zn(2+)</name>
        <dbReference type="ChEBI" id="CHEBI:29105"/>
        <note>catalytic</note>
    </ligand>
</feature>
<dbReference type="EMBL" id="EAAA01002761">
    <property type="status" value="NOT_ANNOTATED_CDS"/>
    <property type="molecule type" value="Genomic_DNA"/>
</dbReference>
<dbReference type="PANTHER" id="PTHR10127">
    <property type="entry name" value="DISCOIDIN, CUB, EGF, LAMININ , AND ZINC METALLOPROTEASE DOMAIN CONTAINING"/>
    <property type="match status" value="1"/>
</dbReference>
<dbReference type="AlphaFoldDB" id="F7A1G9"/>
<accession>F7A1G9</accession>
<keyword evidence="4 10" id="KW-0378">Hydrolase</keyword>
<evidence type="ECO:0000256" key="7">
    <source>
        <dbReference type="ARBA" id="ARBA00023145"/>
    </source>
</evidence>
<dbReference type="InterPro" id="IPR008974">
    <property type="entry name" value="TRAF-like"/>
</dbReference>
<dbReference type="Gene3D" id="2.60.120.200">
    <property type="match status" value="1"/>
</dbReference>
<dbReference type="FunFam" id="3.40.390.10:FF:000015">
    <property type="entry name" value="Meprin A subunit"/>
    <property type="match status" value="1"/>
</dbReference>
<name>F7A1G9_CIOIN</name>
<dbReference type="GO" id="GO:0004222">
    <property type="term" value="F:metalloendopeptidase activity"/>
    <property type="evidence" value="ECO:0000318"/>
    <property type="project" value="GO_Central"/>
</dbReference>
<sequence>EDIFEINQKFGQQGLTDGDIRPRSLTRNSIIDKTYFWPSTTIPVQYGNRLGYKAIAGIDDARQEYEMRTCFSFPDRTDEEDYLLYEPLNGCWSSVGKQGGTQLVSIGAGCEWMSTIQHEMMHAIGIYHEQSRTDRDGYIYIDTDNIDPDLVYNFDKYSYEVVDNRRVAYDYNSIMHYGDTSFSTNGGKTIITRDPAFQDVIGQRRTFSEGDVTMINRMYPCSDPLRKSYTCNFEEEAICGYVQDTTDQLDWFKFNVGVSDPKNFNSFVPLVDNTHGYMVFDTSSKVGSEIGNLVSMRLKSNSTKQCLEFGYYMDLVAGSQAGIAVYIGTIDQSNGDILSAQPVLSITGDHGAYWNTERRTIQAPAKYKLVITAKSVTDIYTDDVIAIDDVSILDKPCETSYYTIHDFSSLLASTTKGDAVYSPLMYTDEGYAFKIIVSLQHALTACAFFAVAQGVNDDNLPWPFYNQVVKIGVVDQGPDALTRMNQFFTLLTTSDGDPNFDKPTTMNAFNFFYTRATYEVNGGWGYNNFMTLSDIMNTRDFLKNDAIVISINV</sequence>
<dbReference type="InParanoid" id="F7A1G9"/>
<feature type="active site" evidence="10">
    <location>
        <position position="119"/>
    </location>
</feature>
<dbReference type="InterPro" id="IPR006026">
    <property type="entry name" value="Peptidase_Metallo"/>
</dbReference>
<evidence type="ECO:0000256" key="5">
    <source>
        <dbReference type="ARBA" id="ARBA00022833"/>
    </source>
</evidence>
<dbReference type="InterPro" id="IPR013320">
    <property type="entry name" value="ConA-like_dom_sf"/>
</dbReference>
<keyword evidence="7" id="KW-0865">Zymogen</keyword>
<dbReference type="GO" id="GO:0016020">
    <property type="term" value="C:membrane"/>
    <property type="evidence" value="ECO:0007669"/>
    <property type="project" value="InterPro"/>
</dbReference>
<evidence type="ECO:0000259" key="12">
    <source>
        <dbReference type="PROSITE" id="PS50060"/>
    </source>
</evidence>
<dbReference type="Ensembl" id="ENSCINT00000017081.3">
    <property type="protein sequence ID" value="ENSCINP00000017081.3"/>
    <property type="gene ID" value="ENSCING00000008374.3"/>
</dbReference>
<dbReference type="GO" id="GO:0008270">
    <property type="term" value="F:zinc ion binding"/>
    <property type="evidence" value="ECO:0007669"/>
    <property type="project" value="UniProtKB-UniRule"/>
</dbReference>
<dbReference type="PRINTS" id="PR00020">
    <property type="entry name" value="MAMDOMAIN"/>
</dbReference>
<dbReference type="Gene3D" id="3.40.390.10">
    <property type="entry name" value="Collagenase (Catalytic Domain)"/>
    <property type="match status" value="1"/>
</dbReference>
<dbReference type="SMART" id="SM00137">
    <property type="entry name" value="MAM"/>
    <property type="match status" value="1"/>
</dbReference>
<keyword evidence="1 10" id="KW-0645">Protease</keyword>
<feature type="domain" description="MAM" evidence="12">
    <location>
        <begin position="229"/>
        <end position="399"/>
    </location>
</feature>
<dbReference type="EC" id="3.4.24.-" evidence="11"/>
<dbReference type="SUPFAM" id="SSF49599">
    <property type="entry name" value="TRAF domain-like"/>
    <property type="match status" value="1"/>
</dbReference>
<keyword evidence="6 10" id="KW-0482">Metalloprotease</keyword>
<evidence type="ECO:0000256" key="6">
    <source>
        <dbReference type="ARBA" id="ARBA00023049"/>
    </source>
</evidence>
<dbReference type="CDD" id="cd04280">
    <property type="entry name" value="ZnMc_astacin_like"/>
    <property type="match status" value="1"/>
</dbReference>
<dbReference type="GeneTree" id="ENSGT00950000183111"/>
<dbReference type="OMA" id="RMYDCAE"/>
<evidence type="ECO:0000256" key="2">
    <source>
        <dbReference type="ARBA" id="ARBA00022723"/>
    </source>
</evidence>
<keyword evidence="8" id="KW-1015">Disulfide bond</keyword>
<dbReference type="InterPro" id="IPR000998">
    <property type="entry name" value="MAM_dom"/>
</dbReference>
<keyword evidence="3" id="KW-0732">Signal</keyword>
<evidence type="ECO:0000313" key="15">
    <source>
        <dbReference type="Ensembl" id="ENSCINP00000017081.3"/>
    </source>
</evidence>
<keyword evidence="2 10" id="KW-0479">Metal-binding</keyword>
<feature type="domain" description="MATH" evidence="13">
    <location>
        <begin position="397"/>
        <end position="553"/>
    </location>
</feature>
<dbReference type="PROSITE" id="PS51864">
    <property type="entry name" value="ASTACIN"/>
    <property type="match status" value="1"/>
</dbReference>
<evidence type="ECO:0000256" key="10">
    <source>
        <dbReference type="PROSITE-ProRule" id="PRU01211"/>
    </source>
</evidence>
<reference evidence="15" key="4">
    <citation type="submission" date="2025-09" db="UniProtKB">
        <authorList>
            <consortium name="Ensembl"/>
        </authorList>
    </citation>
    <scope>IDENTIFICATION</scope>
</reference>
<dbReference type="Pfam" id="PF01400">
    <property type="entry name" value="Astacin"/>
    <property type="match status" value="1"/>
</dbReference>
<dbReference type="InterPro" id="IPR034035">
    <property type="entry name" value="Astacin-like_dom"/>
</dbReference>
<dbReference type="Proteomes" id="UP000008144">
    <property type="component" value="Chromosome 8"/>
</dbReference>
<dbReference type="PROSITE" id="PS50144">
    <property type="entry name" value="MATH"/>
    <property type="match status" value="1"/>
</dbReference>
<reference evidence="15" key="2">
    <citation type="journal article" date="2008" name="Genome Biol.">
        <title>Improved genome assembly and evidence-based global gene model set for the chordate Ciona intestinalis: new insight into intron and operon populations.</title>
        <authorList>
            <person name="Satou Y."/>
            <person name="Mineta K."/>
            <person name="Ogasawara M."/>
            <person name="Sasakura Y."/>
            <person name="Shoguchi E."/>
            <person name="Ueno K."/>
            <person name="Yamada L."/>
            <person name="Matsumoto J."/>
            <person name="Wasserscheid J."/>
            <person name="Dewar K."/>
            <person name="Wiley G.B."/>
            <person name="Macmil S.L."/>
            <person name="Roe B.A."/>
            <person name="Zeller R.W."/>
            <person name="Hastings K.E."/>
            <person name="Lemaire P."/>
            <person name="Lindquist E."/>
            <person name="Endo T."/>
            <person name="Hotta K."/>
            <person name="Inaba K."/>
        </authorList>
    </citation>
    <scope>NUCLEOTIDE SEQUENCE [LARGE SCALE GENOMIC DNA]</scope>
    <source>
        <strain evidence="15">wild type</strain>
    </source>
</reference>
<reference evidence="15" key="3">
    <citation type="submission" date="2025-08" db="UniProtKB">
        <authorList>
            <consortium name="Ensembl"/>
        </authorList>
    </citation>
    <scope>IDENTIFICATION</scope>
</reference>
<comment type="caution">
    <text evidence="10">Lacks conserved residue(s) required for the propagation of feature annotation.</text>
</comment>
<dbReference type="PROSITE" id="PS50060">
    <property type="entry name" value="MAM_2"/>
    <property type="match status" value="1"/>
</dbReference>
<dbReference type="GO" id="GO:0005615">
    <property type="term" value="C:extracellular space"/>
    <property type="evidence" value="ECO:0000318"/>
    <property type="project" value="GO_Central"/>
</dbReference>
<evidence type="ECO:0000256" key="11">
    <source>
        <dbReference type="RuleBase" id="RU361183"/>
    </source>
</evidence>
<evidence type="ECO:0000256" key="3">
    <source>
        <dbReference type="ARBA" id="ARBA00022729"/>
    </source>
</evidence>
<proteinExistence type="predicted"/>
<dbReference type="InterPro" id="IPR002083">
    <property type="entry name" value="MATH/TRAF_dom"/>
</dbReference>
<keyword evidence="9" id="KW-0325">Glycoprotein</keyword>
<dbReference type="CDD" id="cd06263">
    <property type="entry name" value="MAM"/>
    <property type="match status" value="1"/>
</dbReference>
<evidence type="ECO:0000256" key="9">
    <source>
        <dbReference type="ARBA" id="ARBA00023180"/>
    </source>
</evidence>